<accession>A0A3D3R4L1</accession>
<name>A0A3D3R4L1_9PLAN</name>
<dbReference type="InterPro" id="IPR052025">
    <property type="entry name" value="Xyloglucanase_GH74"/>
</dbReference>
<dbReference type="InterPro" id="IPR015943">
    <property type="entry name" value="WD40/YVTN_repeat-like_dom_sf"/>
</dbReference>
<dbReference type="GO" id="GO:0010411">
    <property type="term" value="P:xyloglucan metabolic process"/>
    <property type="evidence" value="ECO:0007669"/>
    <property type="project" value="TreeGrafter"/>
</dbReference>
<dbReference type="PANTHER" id="PTHR43739:SF5">
    <property type="entry name" value="EXO-ALPHA-SIALIDASE"/>
    <property type="match status" value="1"/>
</dbReference>
<evidence type="ECO:0000313" key="2">
    <source>
        <dbReference type="Proteomes" id="UP000263642"/>
    </source>
</evidence>
<gene>
    <name evidence="1" type="ORF">DIT97_05505</name>
</gene>
<organism evidence="1 2">
    <name type="scientific">Gimesia maris</name>
    <dbReference type="NCBI Taxonomy" id="122"/>
    <lineage>
        <taxon>Bacteria</taxon>
        <taxon>Pseudomonadati</taxon>
        <taxon>Planctomycetota</taxon>
        <taxon>Planctomycetia</taxon>
        <taxon>Planctomycetales</taxon>
        <taxon>Planctomycetaceae</taxon>
        <taxon>Gimesia</taxon>
    </lineage>
</organism>
<proteinExistence type="predicted"/>
<dbReference type="Proteomes" id="UP000263642">
    <property type="component" value="Unassembled WGS sequence"/>
</dbReference>
<reference evidence="1 2" key="1">
    <citation type="journal article" date="2018" name="Nat. Biotechnol.">
        <title>A standardized bacterial taxonomy based on genome phylogeny substantially revises the tree of life.</title>
        <authorList>
            <person name="Parks D.H."/>
            <person name="Chuvochina M."/>
            <person name="Waite D.W."/>
            <person name="Rinke C."/>
            <person name="Skarshewski A."/>
            <person name="Chaumeil P.A."/>
            <person name="Hugenholtz P."/>
        </authorList>
    </citation>
    <scope>NUCLEOTIDE SEQUENCE [LARGE SCALE GENOMIC DNA]</scope>
    <source>
        <strain evidence="1">UBA9375</strain>
    </source>
</reference>
<dbReference type="Gene3D" id="2.130.10.10">
    <property type="entry name" value="YVTN repeat-like/Quinoprotein amine dehydrogenase"/>
    <property type="match status" value="1"/>
</dbReference>
<dbReference type="EMBL" id="DQAY01000035">
    <property type="protein sequence ID" value="HCO22530.1"/>
    <property type="molecule type" value="Genomic_DNA"/>
</dbReference>
<dbReference type="AlphaFoldDB" id="A0A3D3R4L1"/>
<sequence length="371" mass="40904">MSSQVQIATRKGLFQLDRNSEGWKIRRHDFPGENVSMVLHDSRDDTTYAALNHGHFGVKLHRSSDRGENWEECAVPVYPEGAQKAPDPFTENAEPKPASLSEIWSLEPGGADQPNRLWCGTIPGGLFRSDDRGSSWQLVDSLWDLPERLKWFGGGKDDPGIHSICVHPDNSQNVAVAISCGGVWVTDDDGVSWTCKADGLRAEYMPPDLAHDPNIQDAHRMVQSPTQPDHFWIQHHNGVFKTTDGAQSWQEVTGIQPSVFGFAVAVHPQRPETAWFAPGVKDECRIPVEGRFVIARTTDGGATSEVLSNGLPGEHSYDIVYRHALDIDETGDCLAVGSTTGNFWITEDGGDSWQTISTSLPPIHCVRFVKS</sequence>
<evidence type="ECO:0000313" key="1">
    <source>
        <dbReference type="EMBL" id="HCO22530.1"/>
    </source>
</evidence>
<protein>
    <submittedName>
        <fullName evidence="1">Sialidase</fullName>
    </submittedName>
</protein>
<dbReference type="SUPFAM" id="SSF110296">
    <property type="entry name" value="Oligoxyloglucan reducing end-specific cellobiohydrolase"/>
    <property type="match status" value="1"/>
</dbReference>
<comment type="caution">
    <text evidence="1">The sequence shown here is derived from an EMBL/GenBank/DDBJ whole genome shotgun (WGS) entry which is preliminary data.</text>
</comment>
<dbReference type="PANTHER" id="PTHR43739">
    <property type="entry name" value="XYLOGLUCANASE (EUROFUNG)"/>
    <property type="match status" value="1"/>
</dbReference>